<gene>
    <name evidence="1" type="ORF">JGI25_00063</name>
</gene>
<reference evidence="1 2" key="1">
    <citation type="submission" date="2015-11" db="EMBL/GenBank/DDBJ databases">
        <authorList>
            <person name="Varghese N."/>
        </authorList>
    </citation>
    <scope>NUCLEOTIDE SEQUENCE [LARGE SCALE GENOMIC DNA]</scope>
    <source>
        <strain evidence="1 2">JGI-25</strain>
    </source>
</reference>
<dbReference type="AlphaFoldDB" id="A0A916LI85"/>
<evidence type="ECO:0000313" key="2">
    <source>
        <dbReference type="Proteomes" id="UP000243105"/>
    </source>
</evidence>
<name>A0A916LI85_KRYT1</name>
<protein>
    <submittedName>
        <fullName evidence="1">Uncharacterized protein</fullName>
    </submittedName>
</protein>
<dbReference type="EMBL" id="CZVV01000002">
    <property type="protein sequence ID" value="CUS96170.1"/>
    <property type="molecule type" value="Genomic_DNA"/>
</dbReference>
<comment type="caution">
    <text evidence="1">The sequence shown here is derived from an EMBL/GenBank/DDBJ whole genome shotgun (WGS) entry which is preliminary data.</text>
</comment>
<dbReference type="Proteomes" id="UP000243105">
    <property type="component" value="Unassembled WGS sequence"/>
</dbReference>
<accession>A0A916LI85</accession>
<sequence length="55" mass="6310">MGKIEIVKEITPNCIEADEWKFYNINLGQNPKGKAPLIWFSPSYVNPEGKIIFPM</sequence>
<organism evidence="1 2">
    <name type="scientific">Kryptobacter tengchongensis</name>
    <dbReference type="NCBI Taxonomy" id="1643429"/>
    <lineage>
        <taxon>Bacteria</taxon>
        <taxon>Pseudomonadati</taxon>
        <taxon>Candidatus Kryptoniota</taxon>
        <taxon>Candidatus Kryptobacter</taxon>
    </lineage>
</organism>
<proteinExistence type="predicted"/>
<dbReference type="RefSeq" id="WP_159420814.1">
    <property type="nucleotide sequence ID" value="NZ_CZVV01000002.1"/>
</dbReference>
<evidence type="ECO:0000313" key="1">
    <source>
        <dbReference type="EMBL" id="CUS96170.1"/>
    </source>
</evidence>